<evidence type="ECO:0000259" key="1">
    <source>
        <dbReference type="Pfam" id="PF04471"/>
    </source>
</evidence>
<feature type="domain" description="Restriction endonuclease type IV Mrr" evidence="1">
    <location>
        <begin position="253"/>
        <end position="329"/>
    </location>
</feature>
<gene>
    <name evidence="2" type="ORF">GCM10009037_06820</name>
</gene>
<dbReference type="InterPro" id="IPR007560">
    <property type="entry name" value="Restrct_endonuc_IV_Mrr"/>
</dbReference>
<evidence type="ECO:0000313" key="2">
    <source>
        <dbReference type="EMBL" id="GGL25838.1"/>
    </source>
</evidence>
<dbReference type="GO" id="GO:0004519">
    <property type="term" value="F:endonuclease activity"/>
    <property type="evidence" value="ECO:0007669"/>
    <property type="project" value="InterPro"/>
</dbReference>
<dbReference type="SUPFAM" id="SSF52980">
    <property type="entry name" value="Restriction endonuclease-like"/>
    <property type="match status" value="1"/>
</dbReference>
<keyword evidence="3" id="KW-1185">Reference proteome</keyword>
<name>A0A830F730_9EURY</name>
<sequence>MASAEELREHFDEIAEITDRSGSSRSQPDFNRAIPGLIESLGYDRDKLFFDVTYEPERDSGFVRWVNAAIKQDVTSPIWMTISTNFNFSHGEEESFSWPGHRGYQAHIDKQTLEEISDQTDAQYSVLISNHRIAYYNGFDFRGFSFEDLTAEAVREIFGDLRAPESLPQSEEESREDRLEIFHKTEFRRTNSDLKISIETDHYSLDLQKFWNELEAVRSAESPIEKGNSLERLSHSIFDGFPFIQIRGQNVRTSSAEIDLILEYQPPSGGTLFDDFGRYILVECKNWQRSVGADTVRDFKGKADSAKVDLGIIVASNGISGESGKDAVDELNQYYQRDDLTIIVIDESDLETIIRGNSLYEIIDEKIFNRRFRRIV</sequence>
<dbReference type="Pfam" id="PF04471">
    <property type="entry name" value="Mrr_cat"/>
    <property type="match status" value="1"/>
</dbReference>
<dbReference type="RefSeq" id="WP_188878876.1">
    <property type="nucleotide sequence ID" value="NZ_BMPF01000001.1"/>
</dbReference>
<comment type="caution">
    <text evidence="2">The sequence shown here is derived from an EMBL/GenBank/DDBJ whole genome shotgun (WGS) entry which is preliminary data.</text>
</comment>
<evidence type="ECO:0000313" key="3">
    <source>
        <dbReference type="Proteomes" id="UP000628840"/>
    </source>
</evidence>
<dbReference type="GO" id="GO:0009307">
    <property type="term" value="P:DNA restriction-modification system"/>
    <property type="evidence" value="ECO:0007669"/>
    <property type="project" value="InterPro"/>
</dbReference>
<protein>
    <recommendedName>
        <fullName evidence="1">Restriction endonuclease type IV Mrr domain-containing protein</fullName>
    </recommendedName>
</protein>
<dbReference type="InterPro" id="IPR011335">
    <property type="entry name" value="Restrct_endonuc-II-like"/>
</dbReference>
<reference evidence="2 3" key="1">
    <citation type="journal article" date="2019" name="Int. J. Syst. Evol. Microbiol.">
        <title>The Global Catalogue of Microorganisms (GCM) 10K type strain sequencing project: providing services to taxonomists for standard genome sequencing and annotation.</title>
        <authorList>
            <consortium name="The Broad Institute Genomics Platform"/>
            <consortium name="The Broad Institute Genome Sequencing Center for Infectious Disease"/>
            <person name="Wu L."/>
            <person name="Ma J."/>
        </authorList>
    </citation>
    <scope>NUCLEOTIDE SEQUENCE [LARGE SCALE GENOMIC DNA]</scope>
    <source>
        <strain evidence="2 3">JCM 19585</strain>
    </source>
</reference>
<dbReference type="EMBL" id="BMPF01000001">
    <property type="protein sequence ID" value="GGL25838.1"/>
    <property type="molecule type" value="Genomic_DNA"/>
</dbReference>
<dbReference type="Proteomes" id="UP000628840">
    <property type="component" value="Unassembled WGS sequence"/>
</dbReference>
<dbReference type="GO" id="GO:0003677">
    <property type="term" value="F:DNA binding"/>
    <property type="evidence" value="ECO:0007669"/>
    <property type="project" value="InterPro"/>
</dbReference>
<proteinExistence type="predicted"/>
<dbReference type="AlphaFoldDB" id="A0A830F730"/>
<accession>A0A830F730</accession>
<organism evidence="2 3">
    <name type="scientific">Halarchaeum grantii</name>
    <dbReference type="NCBI Taxonomy" id="1193105"/>
    <lineage>
        <taxon>Archaea</taxon>
        <taxon>Methanobacteriati</taxon>
        <taxon>Methanobacteriota</taxon>
        <taxon>Stenosarchaea group</taxon>
        <taxon>Halobacteria</taxon>
        <taxon>Halobacteriales</taxon>
        <taxon>Halobacteriaceae</taxon>
    </lineage>
</organism>
<dbReference type="OrthoDB" id="194412at2157"/>